<evidence type="ECO:0000313" key="13">
    <source>
        <dbReference type="RefSeq" id="XP_055881561.1"/>
    </source>
</evidence>
<organism evidence="10 13">
    <name type="scientific">Biomphalaria glabrata</name>
    <name type="common">Bloodfluke planorb</name>
    <name type="synonym">Freshwater snail</name>
    <dbReference type="NCBI Taxonomy" id="6526"/>
    <lineage>
        <taxon>Eukaryota</taxon>
        <taxon>Metazoa</taxon>
        <taxon>Spiralia</taxon>
        <taxon>Lophotrochozoa</taxon>
        <taxon>Mollusca</taxon>
        <taxon>Gastropoda</taxon>
        <taxon>Heterobranchia</taxon>
        <taxon>Euthyneura</taxon>
        <taxon>Panpulmonata</taxon>
        <taxon>Hygrophila</taxon>
        <taxon>Lymnaeoidea</taxon>
        <taxon>Planorbidae</taxon>
        <taxon>Biomphalaria</taxon>
    </lineage>
</organism>
<dbReference type="PANTHER" id="PTHR12955">
    <property type="entry name" value="SARCOMA ANTIGEN NY-SAR-95-RELATED"/>
    <property type="match status" value="1"/>
</dbReference>
<dbReference type="OMA" id="NCTAMHR"/>
<dbReference type="Pfam" id="PF10221">
    <property type="entry name" value="Mat89Bb"/>
    <property type="match status" value="1"/>
</dbReference>
<evidence type="ECO:0000313" key="11">
    <source>
        <dbReference type="RefSeq" id="XP_055881559.1"/>
    </source>
</evidence>
<feature type="region of interest" description="Disordered" evidence="9">
    <location>
        <begin position="558"/>
        <end position="615"/>
    </location>
</feature>
<proteinExistence type="inferred from homology"/>
<keyword evidence="5" id="KW-0498">Mitosis</keyword>
<keyword evidence="7" id="KW-0131">Cell cycle</keyword>
<evidence type="ECO:0000256" key="1">
    <source>
        <dbReference type="ARBA" id="ARBA00004123"/>
    </source>
</evidence>
<sequence length="689" mass="77718">MASSITHKTVFILDRSPFFAQSCNQPIEYDTLKSKGSGVIPAAPIYKSLWTCNVEGVQEYLRIVFDIYPKDRHFRVVSGRTSLNPWNCPDTITTLNMRLAQVGPPLKSKKDDSEYSVFHGLSSAIDCLREPTQEQQDMLDNGDIVRNRGRIIYLTVLKNDMQVNHLEEYILEALQHNKMSSSSDLLPIDECELVLVHTVPVGHDIRITEKPCRELNSCVKFEVTSSHSGRHLYNKLVYLCCKHFDLCSTTVTGIPMKEEQNASSSANYDVELLHPATAHDELFKNEHAEGLVIKSKEGLPIDTTPLKWCTPKSNVIELHQCSAAYRICPVDVNSRPSSCLTNFLISGRAVMLEQPRKSGAKVISHMLAAHGGEIFIHSLPTSRSILEDPPSISEGCGGRVTDYRITAFGEFMKENRLAPTKASLLESYGNRKPYLYAIDHLEKSSRCWPMVISETILFNLQNLSQLPQLLVQETLTEEQLLECTKLIYKVLEMEQKNDPLPIPATGSRGKGPKRDELYRQLWSELETLVRSYSDTSEKHNKVLECLLNCKKPSDEKVIVTRKTPSKKEDKSGGGAGGLTEAEQSWKELDRYQQMSTREKMEASQGEKTQDAPPPKKLKAEELLMRSGGQTLLTMWNNRLKTIHQKRSHEFDARLDSPGDKAKLYIHLDENSSEQSNVNTANVAKKQPVM</sequence>
<dbReference type="RefSeq" id="XP_055881559.1">
    <property type="nucleotide sequence ID" value="XM_056025584.1"/>
</dbReference>
<feature type="compositionally biased region" description="Polar residues" evidence="9">
    <location>
        <begin position="672"/>
        <end position="681"/>
    </location>
</feature>
<evidence type="ECO:0000256" key="5">
    <source>
        <dbReference type="ARBA" id="ARBA00022776"/>
    </source>
</evidence>
<comment type="subcellular location">
    <subcellularLocation>
        <location evidence="2">Cytoplasm</location>
    </subcellularLocation>
    <subcellularLocation>
        <location evidence="1">Nucleus</location>
    </subcellularLocation>
</comment>
<dbReference type="PANTHER" id="PTHR12955:SF1">
    <property type="entry name" value="INTEGRATOR COMPLEX SUBUNIT 13"/>
    <property type="match status" value="1"/>
</dbReference>
<evidence type="ECO:0000256" key="4">
    <source>
        <dbReference type="ARBA" id="ARBA00022618"/>
    </source>
</evidence>
<dbReference type="OrthoDB" id="5844105at2759"/>
<dbReference type="RefSeq" id="XP_055881561.1">
    <property type="nucleotide sequence ID" value="XM_056025586.1"/>
</dbReference>
<keyword evidence="3" id="KW-0963">Cytoplasm</keyword>
<dbReference type="GO" id="GO:0051642">
    <property type="term" value="P:centrosome localization"/>
    <property type="evidence" value="ECO:0007669"/>
    <property type="project" value="TreeGrafter"/>
</dbReference>
<evidence type="ECO:0000313" key="10">
    <source>
        <dbReference type="Proteomes" id="UP001165740"/>
    </source>
</evidence>
<dbReference type="GeneID" id="106052640"/>
<dbReference type="GO" id="GO:0005737">
    <property type="term" value="C:cytoplasm"/>
    <property type="evidence" value="ECO:0007669"/>
    <property type="project" value="UniProtKB-SubCell"/>
</dbReference>
<dbReference type="Proteomes" id="UP001165740">
    <property type="component" value="Chromosome 4"/>
</dbReference>
<dbReference type="GO" id="GO:0007346">
    <property type="term" value="P:regulation of mitotic cell cycle"/>
    <property type="evidence" value="ECO:0007669"/>
    <property type="project" value="TreeGrafter"/>
</dbReference>
<evidence type="ECO:0000256" key="2">
    <source>
        <dbReference type="ARBA" id="ARBA00004496"/>
    </source>
</evidence>
<evidence type="ECO:0000256" key="8">
    <source>
        <dbReference type="ARBA" id="ARBA00061603"/>
    </source>
</evidence>
<feature type="region of interest" description="Disordered" evidence="9">
    <location>
        <begin position="668"/>
        <end position="689"/>
    </location>
</feature>
<evidence type="ECO:0000256" key="6">
    <source>
        <dbReference type="ARBA" id="ARBA00023242"/>
    </source>
</evidence>
<comment type="similarity">
    <text evidence="8">Belongs to the Integrator subunit 13 family.</text>
</comment>
<evidence type="ECO:0000313" key="12">
    <source>
        <dbReference type="RefSeq" id="XP_055881560.1"/>
    </source>
</evidence>
<dbReference type="RefSeq" id="XP_055881560.1">
    <property type="nucleotide sequence ID" value="XM_056025585.1"/>
</dbReference>
<keyword evidence="6" id="KW-0539">Nucleus</keyword>
<gene>
    <name evidence="11 12 13" type="primary">LOC106052640</name>
</gene>
<feature type="compositionally biased region" description="Basic and acidic residues" evidence="9">
    <location>
        <begin position="583"/>
        <end position="601"/>
    </location>
</feature>
<reference evidence="11 12" key="1">
    <citation type="submission" date="2025-04" db="UniProtKB">
        <authorList>
            <consortium name="RefSeq"/>
        </authorList>
    </citation>
    <scope>IDENTIFICATION</scope>
</reference>
<keyword evidence="10" id="KW-1185">Reference proteome</keyword>
<dbReference type="InterPro" id="IPR019355">
    <property type="entry name" value="Cell_cycle_regulator_Mat89Bb"/>
</dbReference>
<protein>
    <submittedName>
        <fullName evidence="11 12">Integrator complex subunit 13-like</fullName>
    </submittedName>
</protein>
<keyword evidence="4" id="KW-0132">Cell division</keyword>
<evidence type="ECO:0000256" key="3">
    <source>
        <dbReference type="ARBA" id="ARBA00022490"/>
    </source>
</evidence>
<dbReference type="AlphaFoldDB" id="A0A9W3A2Z4"/>
<accession>A0A9W3A2Z4</accession>
<evidence type="ECO:0000256" key="9">
    <source>
        <dbReference type="SAM" id="MobiDB-lite"/>
    </source>
</evidence>
<dbReference type="GO" id="GO:0051301">
    <property type="term" value="P:cell division"/>
    <property type="evidence" value="ECO:0007669"/>
    <property type="project" value="UniProtKB-KW"/>
</dbReference>
<dbReference type="GO" id="GO:0032039">
    <property type="term" value="C:integrator complex"/>
    <property type="evidence" value="ECO:0007669"/>
    <property type="project" value="TreeGrafter"/>
</dbReference>
<evidence type="ECO:0000256" key="7">
    <source>
        <dbReference type="ARBA" id="ARBA00023306"/>
    </source>
</evidence>
<name>A0A9W3A2Z4_BIOGL</name>